<feature type="transmembrane region" description="Helical" evidence="5">
    <location>
        <begin position="386"/>
        <end position="404"/>
    </location>
</feature>
<keyword evidence="5" id="KW-0812">Transmembrane</keyword>
<feature type="transmembrane region" description="Helical" evidence="5">
    <location>
        <begin position="313"/>
        <end position="344"/>
    </location>
</feature>
<dbReference type="Proteomes" id="UP000427071">
    <property type="component" value="Chromosome"/>
</dbReference>
<keyword evidence="3 6" id="KW-0808">Transferase</keyword>
<dbReference type="GO" id="GO:0016757">
    <property type="term" value="F:glycosyltransferase activity"/>
    <property type="evidence" value="ECO:0007669"/>
    <property type="project" value="UniProtKB-KW"/>
</dbReference>
<feature type="compositionally biased region" description="Polar residues" evidence="4">
    <location>
        <begin position="448"/>
        <end position="461"/>
    </location>
</feature>
<dbReference type="PANTHER" id="PTHR43630">
    <property type="entry name" value="POLY-BETA-1,6-N-ACETYL-D-GLUCOSAMINE SYNTHASE"/>
    <property type="match status" value="1"/>
</dbReference>
<evidence type="ECO:0000256" key="5">
    <source>
        <dbReference type="SAM" id="Phobius"/>
    </source>
</evidence>
<keyword evidence="5" id="KW-1133">Transmembrane helix</keyword>
<evidence type="ECO:0000256" key="3">
    <source>
        <dbReference type="ARBA" id="ARBA00022679"/>
    </source>
</evidence>
<dbReference type="RefSeq" id="WP_156193120.1">
    <property type="nucleotide sequence ID" value="NZ_CP046452.1"/>
</dbReference>
<keyword evidence="5" id="KW-0472">Membrane</keyword>
<accession>A0A6B8VZL2</accession>
<gene>
    <name evidence="6" type="primary">icaA2</name>
    <name evidence="6" type="ORF">CKALI_09575</name>
</gene>
<comment type="similarity">
    <text evidence="1">Belongs to the glycosyltransferase 2 family.</text>
</comment>
<organism evidence="6 7">
    <name type="scientific">Corynebacterium kalinowskii</name>
    <dbReference type="NCBI Taxonomy" id="2675216"/>
    <lineage>
        <taxon>Bacteria</taxon>
        <taxon>Bacillati</taxon>
        <taxon>Actinomycetota</taxon>
        <taxon>Actinomycetes</taxon>
        <taxon>Mycobacteriales</taxon>
        <taxon>Corynebacteriaceae</taxon>
        <taxon>Corynebacterium</taxon>
    </lineage>
</organism>
<dbReference type="EC" id="2.4.1.-" evidence="6"/>
<evidence type="ECO:0000313" key="7">
    <source>
        <dbReference type="Proteomes" id="UP000427071"/>
    </source>
</evidence>
<sequence length="461" mass="52379">MLHFNGQVIDFVLVISLGVILLSLLYLVVLMILSRVGRSEWQPRDYRTYRGNKPEVVFVMPCLNEATVVGASVRRLLTLDYDKLSIVVIDDGSDDGTGDIIKSIDDPRVHLFQRTLPNARKGKGKALNAAFQFIYDGGLNPNIDPENTIIVVVDADGRMEPESLNYVLPAFDDPELAGAQIGVRINNRVSNLLARMQDLEFVLYTEVFQRGRVRFDSVGLGGNGQFVRVSALRLLGRDPWSDSLTEDLDLGVRLHLLGFKLAYCPKVAVHQQGLEDLGRWIRQRTRWFQGYLQAWGQIPNVLTRLWGPTRVDIFVVIVSPVVLLCVTFFTFSFMIWIISFVLGLFQGSTYVDWRYAFIYLFAVGPTLVLSLIYLRKEPKLNFFKSFLLCHVYVFYAQLWGIAGWKALWRQIRGQHGWAKTERVAEEHSEEPEESLAIESKGPEIDPIGTTSSTSQRENLTR</sequence>
<feature type="region of interest" description="Disordered" evidence="4">
    <location>
        <begin position="423"/>
        <end position="461"/>
    </location>
</feature>
<dbReference type="KEGG" id="ckw:CKALI_09575"/>
<evidence type="ECO:0000256" key="1">
    <source>
        <dbReference type="ARBA" id="ARBA00006739"/>
    </source>
</evidence>
<name>A0A6B8VZL2_9CORY</name>
<dbReference type="Pfam" id="PF13641">
    <property type="entry name" value="Glyco_tranf_2_3"/>
    <property type="match status" value="1"/>
</dbReference>
<dbReference type="InterPro" id="IPR029044">
    <property type="entry name" value="Nucleotide-diphossugar_trans"/>
</dbReference>
<reference evidence="7" key="1">
    <citation type="submission" date="2019-11" db="EMBL/GenBank/DDBJ databases">
        <title>Complete genome sequence of Corynebacterium kalinowskii 1959, a novel Corynebacterium species isolated from soil of a small paddock in Vilsendorf, Germany.</title>
        <authorList>
            <person name="Schaffert L."/>
            <person name="Ruwe M."/>
            <person name="Milse J."/>
            <person name="Hanuschka K."/>
            <person name="Ortseifen V."/>
            <person name="Droste J."/>
            <person name="Brandt D."/>
            <person name="Schlueter L."/>
            <person name="Kutter Y."/>
            <person name="Vinke S."/>
            <person name="Viehoefer P."/>
            <person name="Jacob L."/>
            <person name="Luebke N.-C."/>
            <person name="Schulte-Berndt E."/>
            <person name="Hain C."/>
            <person name="Linder M."/>
            <person name="Schmidt P."/>
            <person name="Wollenschlaeger L."/>
            <person name="Luttermann T."/>
            <person name="Thieme E."/>
            <person name="Hassa J."/>
            <person name="Haak M."/>
            <person name="Wittchen M."/>
            <person name="Mentz A."/>
            <person name="Persicke M."/>
            <person name="Busche T."/>
            <person name="Ruckert C."/>
        </authorList>
    </citation>
    <scope>NUCLEOTIDE SEQUENCE [LARGE SCALE GENOMIC DNA]</scope>
    <source>
        <strain evidence="7">1959</strain>
    </source>
</reference>
<keyword evidence="2 6" id="KW-0328">Glycosyltransferase</keyword>
<dbReference type="EMBL" id="CP046452">
    <property type="protein sequence ID" value="QGU02770.1"/>
    <property type="molecule type" value="Genomic_DNA"/>
</dbReference>
<evidence type="ECO:0000256" key="2">
    <source>
        <dbReference type="ARBA" id="ARBA00022676"/>
    </source>
</evidence>
<dbReference type="AlphaFoldDB" id="A0A6B8VZL2"/>
<feature type="transmembrane region" description="Helical" evidence="5">
    <location>
        <begin position="356"/>
        <end position="374"/>
    </location>
</feature>
<dbReference type="SUPFAM" id="SSF53448">
    <property type="entry name" value="Nucleotide-diphospho-sugar transferases"/>
    <property type="match status" value="1"/>
</dbReference>
<evidence type="ECO:0000313" key="6">
    <source>
        <dbReference type="EMBL" id="QGU02770.1"/>
    </source>
</evidence>
<keyword evidence="7" id="KW-1185">Reference proteome</keyword>
<dbReference type="Gene3D" id="3.90.550.10">
    <property type="entry name" value="Spore Coat Polysaccharide Biosynthesis Protein SpsA, Chain A"/>
    <property type="match status" value="1"/>
</dbReference>
<dbReference type="PANTHER" id="PTHR43630:SF1">
    <property type="entry name" value="POLY-BETA-1,6-N-ACETYL-D-GLUCOSAMINE SYNTHASE"/>
    <property type="match status" value="1"/>
</dbReference>
<proteinExistence type="inferred from homology"/>
<evidence type="ECO:0000256" key="4">
    <source>
        <dbReference type="SAM" id="MobiDB-lite"/>
    </source>
</evidence>
<feature type="transmembrane region" description="Helical" evidence="5">
    <location>
        <begin position="12"/>
        <end position="33"/>
    </location>
</feature>
<protein>
    <submittedName>
        <fullName evidence="6">Poly-beta-1,6-N-acetyl-D-glucosamine synthase</fullName>
        <ecNumber evidence="6">2.4.1.-</ecNumber>
    </submittedName>
</protein>